<evidence type="ECO:0000313" key="2">
    <source>
        <dbReference type="Proteomes" id="UP000184612"/>
    </source>
</evidence>
<keyword evidence="2" id="KW-1185">Reference proteome</keyword>
<evidence type="ECO:0000313" key="1">
    <source>
        <dbReference type="EMBL" id="SHO51414.1"/>
    </source>
</evidence>
<accession>A0A1M7YFJ9</accession>
<gene>
    <name evidence="1" type="ORF">SAMN02745217_03180</name>
</gene>
<proteinExistence type="predicted"/>
<reference evidence="1 2" key="1">
    <citation type="submission" date="2016-12" db="EMBL/GenBank/DDBJ databases">
        <authorList>
            <person name="Song W.-J."/>
            <person name="Kurnit D.M."/>
        </authorList>
    </citation>
    <scope>NUCLEOTIDE SEQUENCE [LARGE SCALE GENOMIC DNA]</scope>
    <source>
        <strain evidence="1 2">DSM 12503</strain>
    </source>
</reference>
<dbReference type="Proteomes" id="UP000184612">
    <property type="component" value="Unassembled WGS sequence"/>
</dbReference>
<organism evidence="1 2">
    <name type="scientific">Anaerocolumna xylanovorans DSM 12503</name>
    <dbReference type="NCBI Taxonomy" id="1121345"/>
    <lineage>
        <taxon>Bacteria</taxon>
        <taxon>Bacillati</taxon>
        <taxon>Bacillota</taxon>
        <taxon>Clostridia</taxon>
        <taxon>Lachnospirales</taxon>
        <taxon>Lachnospiraceae</taxon>
        <taxon>Anaerocolumna</taxon>
    </lineage>
</organism>
<dbReference type="EMBL" id="FRFD01000009">
    <property type="protein sequence ID" value="SHO51414.1"/>
    <property type="molecule type" value="Genomic_DNA"/>
</dbReference>
<name>A0A1M7YFJ9_9FIRM</name>
<dbReference type="AlphaFoldDB" id="A0A1M7YFJ9"/>
<protein>
    <submittedName>
        <fullName evidence="1">Uncharacterized protein</fullName>
    </submittedName>
</protein>
<sequence length="78" mass="8971">MKGIIGKVPFYIANIVVLCSASANNRRVNQNKLGEGKVTTLYFKDAYNYNYMVGLLYNEDENKSDDWISINYHLDDDN</sequence>